<name>A0ABR9HNE2_9ACTN</name>
<dbReference type="InterPro" id="IPR009003">
    <property type="entry name" value="Peptidase_S1_PA"/>
</dbReference>
<evidence type="ECO:0008006" key="4">
    <source>
        <dbReference type="Google" id="ProtNLM"/>
    </source>
</evidence>
<evidence type="ECO:0000313" key="2">
    <source>
        <dbReference type="EMBL" id="MBE1460548.1"/>
    </source>
</evidence>
<accession>A0ABR9HNE2</accession>
<protein>
    <recommendedName>
        <fullName evidence="4">Trypsin-like peptidase domain-containing protein</fullName>
    </recommendedName>
</protein>
<evidence type="ECO:0000256" key="1">
    <source>
        <dbReference type="SAM" id="MobiDB-lite"/>
    </source>
</evidence>
<feature type="region of interest" description="Disordered" evidence="1">
    <location>
        <begin position="205"/>
        <end position="227"/>
    </location>
</feature>
<evidence type="ECO:0000313" key="3">
    <source>
        <dbReference type="Proteomes" id="UP000598217"/>
    </source>
</evidence>
<gene>
    <name evidence="2" type="ORF">H4W79_004762</name>
</gene>
<dbReference type="EMBL" id="JADBDY010000001">
    <property type="protein sequence ID" value="MBE1460548.1"/>
    <property type="molecule type" value="Genomic_DNA"/>
</dbReference>
<dbReference type="SUPFAM" id="SSF50494">
    <property type="entry name" value="Trypsin-like serine proteases"/>
    <property type="match status" value="1"/>
</dbReference>
<reference evidence="2 3" key="1">
    <citation type="submission" date="2020-10" db="EMBL/GenBank/DDBJ databases">
        <title>Sequencing the genomes of 1000 actinobacteria strains.</title>
        <authorList>
            <person name="Klenk H.-P."/>
        </authorList>
    </citation>
    <scope>NUCLEOTIDE SEQUENCE [LARGE SCALE GENOMIC DNA]</scope>
    <source>
        <strain evidence="2 3">DSM 45157</strain>
    </source>
</reference>
<keyword evidence="3" id="KW-1185">Reference proteome</keyword>
<dbReference type="Pfam" id="PF13365">
    <property type="entry name" value="Trypsin_2"/>
    <property type="match status" value="1"/>
</dbReference>
<dbReference type="RefSeq" id="WP_229826051.1">
    <property type="nucleotide sequence ID" value="NZ_BMXJ01000001.1"/>
</dbReference>
<sequence length="325" mass="34767">MSNRTRESDWQFRVIDDDGTRMCGAAVLVSADHLLTCAHVVQTALARTGREAGPGSVVHLDAPRGDARWRATATVVPDGWWEDTSPWDAAVLRLDHAVTVPPAVPAPDGDARTPGRPVRFVGGPRAEAGYWITGRLIGTGGTHNEYVQIDTDSAAGITVSKGYSGSGVRDLNSGDLLGIVTEKGSSGRAGWMIPLDIVPPVPGMPRSARRSTAPRAGTGGGAARGRREAGVGALTTLAREVSRLRTLLIPDHRTEFYLALPSPLPGRLRADQDPFVFSSNLVTLAHRDYACLREVLTRLDDREQGSEGMRRVWEAAGPLLGTEET</sequence>
<comment type="caution">
    <text evidence="2">The sequence shown here is derived from an EMBL/GenBank/DDBJ whole genome shotgun (WGS) entry which is preliminary data.</text>
</comment>
<proteinExistence type="predicted"/>
<dbReference type="Proteomes" id="UP000598217">
    <property type="component" value="Unassembled WGS sequence"/>
</dbReference>
<dbReference type="Gene3D" id="2.40.10.120">
    <property type="match status" value="1"/>
</dbReference>
<organism evidence="2 3">
    <name type="scientific">Nocardiopsis terrae</name>
    <dbReference type="NCBI Taxonomy" id="372655"/>
    <lineage>
        <taxon>Bacteria</taxon>
        <taxon>Bacillati</taxon>
        <taxon>Actinomycetota</taxon>
        <taxon>Actinomycetes</taxon>
        <taxon>Streptosporangiales</taxon>
        <taxon>Nocardiopsidaceae</taxon>
        <taxon>Nocardiopsis</taxon>
    </lineage>
</organism>